<dbReference type="GO" id="GO:0043138">
    <property type="term" value="F:3'-5' DNA helicase activity"/>
    <property type="evidence" value="ECO:0007669"/>
    <property type="project" value="TreeGrafter"/>
</dbReference>
<protein>
    <recommendedName>
        <fullName evidence="4">Helicase ATP-binding domain-containing protein</fullName>
    </recommendedName>
</protein>
<dbReference type="GO" id="GO:0005737">
    <property type="term" value="C:cytoplasm"/>
    <property type="evidence" value="ECO:0007669"/>
    <property type="project" value="TreeGrafter"/>
</dbReference>
<dbReference type="PANTHER" id="PTHR13710:SF154">
    <property type="entry name" value="RECQ HELICASE, PUTATIVE (AFU_ORTHOLOGUE AFUA_6G14720)-RELATED"/>
    <property type="match status" value="1"/>
</dbReference>
<feature type="non-terminal residue" evidence="2">
    <location>
        <position position="110"/>
    </location>
</feature>
<evidence type="ECO:0000313" key="2">
    <source>
        <dbReference type="EMBL" id="KAK1613470.1"/>
    </source>
</evidence>
<dbReference type="EMBL" id="JAHMHQ010000065">
    <property type="protein sequence ID" value="KAK1613470.1"/>
    <property type="molecule type" value="Genomic_DNA"/>
</dbReference>
<dbReference type="Gene3D" id="3.40.50.300">
    <property type="entry name" value="P-loop containing nucleotide triphosphate hydrolases"/>
    <property type="match status" value="2"/>
</dbReference>
<dbReference type="Proteomes" id="UP001243989">
    <property type="component" value="Unassembled WGS sequence"/>
</dbReference>
<reference evidence="2" key="1">
    <citation type="submission" date="2021-06" db="EMBL/GenBank/DDBJ databases">
        <title>Comparative genomics, transcriptomics and evolutionary studies reveal genomic signatures of adaptation to plant cell wall in hemibiotrophic fungi.</title>
        <authorList>
            <consortium name="DOE Joint Genome Institute"/>
            <person name="Baroncelli R."/>
            <person name="Diaz J.F."/>
            <person name="Benocci T."/>
            <person name="Peng M."/>
            <person name="Battaglia E."/>
            <person name="Haridas S."/>
            <person name="Andreopoulos W."/>
            <person name="Labutti K."/>
            <person name="Pangilinan J."/>
            <person name="Floch G.L."/>
            <person name="Makela M.R."/>
            <person name="Henrissat B."/>
            <person name="Grigoriev I.V."/>
            <person name="Crouch J.A."/>
            <person name="De Vries R.P."/>
            <person name="Sukno S.A."/>
            <person name="Thon M.R."/>
        </authorList>
    </citation>
    <scope>NUCLEOTIDE SEQUENCE</scope>
    <source>
        <strain evidence="2">CBS 102054</strain>
    </source>
</reference>
<dbReference type="GO" id="GO:0000724">
    <property type="term" value="P:double-strand break repair via homologous recombination"/>
    <property type="evidence" value="ECO:0007669"/>
    <property type="project" value="TreeGrafter"/>
</dbReference>
<evidence type="ECO:0000313" key="3">
    <source>
        <dbReference type="Proteomes" id="UP001243989"/>
    </source>
</evidence>
<accession>A0AAI9ZB97</accession>
<evidence type="ECO:0000256" key="1">
    <source>
        <dbReference type="ARBA" id="ARBA00005446"/>
    </source>
</evidence>
<dbReference type="GeneID" id="85467820"/>
<dbReference type="PANTHER" id="PTHR13710">
    <property type="entry name" value="DNA HELICASE RECQ FAMILY MEMBER"/>
    <property type="match status" value="1"/>
</dbReference>
<dbReference type="SUPFAM" id="SSF52540">
    <property type="entry name" value="P-loop containing nucleoside triphosphate hydrolases"/>
    <property type="match status" value="1"/>
</dbReference>
<comment type="caution">
    <text evidence="2">The sequence shown here is derived from an EMBL/GenBank/DDBJ whole genome shotgun (WGS) entry which is preliminary data.</text>
</comment>
<evidence type="ECO:0008006" key="4">
    <source>
        <dbReference type="Google" id="ProtNLM"/>
    </source>
</evidence>
<name>A0AAI9ZB97_9PEZI</name>
<dbReference type="AlphaFoldDB" id="A0AAI9ZB97"/>
<sequence>RALRRRPSRGPATAVRTGSGKSLSFMLSAFCSPDGVTVVITPLTALRTDLEARHKNNQAASIIFVTPESAVNKGFQDFIARLTSRQALDRVVVDECYVILEGTRSFRPKL</sequence>
<feature type="non-terminal residue" evidence="2">
    <location>
        <position position="1"/>
    </location>
</feature>
<dbReference type="GO" id="GO:0005694">
    <property type="term" value="C:chromosome"/>
    <property type="evidence" value="ECO:0007669"/>
    <property type="project" value="TreeGrafter"/>
</dbReference>
<organism evidence="2 3">
    <name type="scientific">Colletotrichum phormii</name>
    <dbReference type="NCBI Taxonomy" id="359342"/>
    <lineage>
        <taxon>Eukaryota</taxon>
        <taxon>Fungi</taxon>
        <taxon>Dikarya</taxon>
        <taxon>Ascomycota</taxon>
        <taxon>Pezizomycotina</taxon>
        <taxon>Sordariomycetes</taxon>
        <taxon>Hypocreomycetidae</taxon>
        <taxon>Glomerellales</taxon>
        <taxon>Glomerellaceae</taxon>
        <taxon>Colletotrichum</taxon>
        <taxon>Colletotrichum acutatum species complex</taxon>
    </lineage>
</organism>
<proteinExistence type="inferred from homology"/>
<keyword evidence="3" id="KW-1185">Reference proteome</keyword>
<comment type="similarity">
    <text evidence="1">Belongs to the helicase family. RecQ subfamily.</text>
</comment>
<dbReference type="InterPro" id="IPR027417">
    <property type="entry name" value="P-loop_NTPase"/>
</dbReference>
<dbReference type="RefSeq" id="XP_060437345.1">
    <property type="nucleotide sequence ID" value="XM_060582958.1"/>
</dbReference>
<dbReference type="GO" id="GO:0009378">
    <property type="term" value="F:four-way junction helicase activity"/>
    <property type="evidence" value="ECO:0007669"/>
    <property type="project" value="TreeGrafter"/>
</dbReference>
<gene>
    <name evidence="2" type="ORF">BDP81DRAFT_274533</name>
</gene>